<proteinExistence type="predicted"/>
<evidence type="ECO:0000313" key="2">
    <source>
        <dbReference type="Proteomes" id="UP001551482"/>
    </source>
</evidence>
<name>A0ABV3DMR1_9ACTN</name>
<dbReference type="RefSeq" id="WP_358358324.1">
    <property type="nucleotide sequence ID" value="NZ_JBEZFP010000078.1"/>
</dbReference>
<gene>
    <name evidence="1" type="ORF">AB0C36_26440</name>
</gene>
<dbReference type="Proteomes" id="UP001551482">
    <property type="component" value="Unassembled WGS sequence"/>
</dbReference>
<evidence type="ECO:0000313" key="1">
    <source>
        <dbReference type="EMBL" id="MEU8137040.1"/>
    </source>
</evidence>
<reference evidence="1 2" key="1">
    <citation type="submission" date="2024-06" db="EMBL/GenBank/DDBJ databases">
        <title>The Natural Products Discovery Center: Release of the First 8490 Sequenced Strains for Exploring Actinobacteria Biosynthetic Diversity.</title>
        <authorList>
            <person name="Kalkreuter E."/>
            <person name="Kautsar S.A."/>
            <person name="Yang D."/>
            <person name="Bader C.D."/>
            <person name="Teijaro C.N."/>
            <person name="Fluegel L."/>
            <person name="Davis C.M."/>
            <person name="Simpson J.R."/>
            <person name="Lauterbach L."/>
            <person name="Steele A.D."/>
            <person name="Gui C."/>
            <person name="Meng S."/>
            <person name="Li G."/>
            <person name="Viehrig K."/>
            <person name="Ye F."/>
            <person name="Su P."/>
            <person name="Kiefer A.F."/>
            <person name="Nichols A."/>
            <person name="Cepeda A.J."/>
            <person name="Yan W."/>
            <person name="Fan B."/>
            <person name="Jiang Y."/>
            <person name="Adhikari A."/>
            <person name="Zheng C.-J."/>
            <person name="Schuster L."/>
            <person name="Cowan T.M."/>
            <person name="Smanski M.J."/>
            <person name="Chevrette M.G."/>
            <person name="De Carvalho L.P.S."/>
            <person name="Shen B."/>
        </authorList>
    </citation>
    <scope>NUCLEOTIDE SEQUENCE [LARGE SCALE GENOMIC DNA]</scope>
    <source>
        <strain evidence="1 2">NPDC048946</strain>
    </source>
</reference>
<dbReference type="EMBL" id="JBEZFP010000078">
    <property type="protein sequence ID" value="MEU8137040.1"/>
    <property type="molecule type" value="Genomic_DNA"/>
</dbReference>
<dbReference type="SUPFAM" id="SSF55331">
    <property type="entry name" value="Tautomerase/MIF"/>
    <property type="match status" value="1"/>
</dbReference>
<dbReference type="InterPro" id="IPR014347">
    <property type="entry name" value="Tautomerase/MIF_sf"/>
</dbReference>
<sequence>MPMLDAYIPSNALPADVERELLAELTDILLRNEGADPTDVAARSIAWVFLHRPETVYVAGAPADEPRYRFVATVPQGQFDDSRRAKLVAEVTAAVLAAEGTTDPRAASRVWVFATEMPDGTWGGAGRINRLADIAGYVLGDPQAGAEYAAKRLAESRA</sequence>
<protein>
    <submittedName>
        <fullName evidence="1">4-oxalocrotonate tautomerase</fullName>
    </submittedName>
</protein>
<comment type="caution">
    <text evidence="1">The sequence shown here is derived from an EMBL/GenBank/DDBJ whole genome shotgun (WGS) entry which is preliminary data.</text>
</comment>
<organism evidence="1 2">
    <name type="scientific">Streptodolium elevatio</name>
    <dbReference type="NCBI Taxonomy" id="3157996"/>
    <lineage>
        <taxon>Bacteria</taxon>
        <taxon>Bacillati</taxon>
        <taxon>Actinomycetota</taxon>
        <taxon>Actinomycetes</taxon>
        <taxon>Kitasatosporales</taxon>
        <taxon>Streptomycetaceae</taxon>
        <taxon>Streptodolium</taxon>
    </lineage>
</organism>
<accession>A0ABV3DMR1</accession>
<keyword evidence="2" id="KW-1185">Reference proteome</keyword>
<dbReference type="Gene3D" id="3.30.429.10">
    <property type="entry name" value="Macrophage Migration Inhibitory Factor"/>
    <property type="match status" value="1"/>
</dbReference>